<dbReference type="PANTHER" id="PTHR34861:SF11">
    <property type="entry name" value="CYCLASE"/>
    <property type="match status" value="1"/>
</dbReference>
<dbReference type="Gene3D" id="3.50.30.50">
    <property type="entry name" value="Putative cyclase"/>
    <property type="match status" value="1"/>
</dbReference>
<accession>A0ABR4IEP8</accession>
<evidence type="ECO:0000313" key="1">
    <source>
        <dbReference type="EMBL" id="KAL2826210.1"/>
    </source>
</evidence>
<evidence type="ECO:0000313" key="2">
    <source>
        <dbReference type="Proteomes" id="UP001610335"/>
    </source>
</evidence>
<dbReference type="EMBL" id="JBFXLS010000031">
    <property type="protein sequence ID" value="KAL2826210.1"/>
    <property type="molecule type" value="Genomic_DNA"/>
</dbReference>
<dbReference type="PANTHER" id="PTHR34861">
    <property type="match status" value="1"/>
</dbReference>
<dbReference type="InterPro" id="IPR037175">
    <property type="entry name" value="KFase_sf"/>
</dbReference>
<reference evidence="1 2" key="1">
    <citation type="submission" date="2024-07" db="EMBL/GenBank/DDBJ databases">
        <title>Section-level genome sequencing and comparative genomics of Aspergillus sections Usti and Cavernicolus.</title>
        <authorList>
            <consortium name="Lawrence Berkeley National Laboratory"/>
            <person name="Nybo J.L."/>
            <person name="Vesth T.C."/>
            <person name="Theobald S."/>
            <person name="Frisvad J.C."/>
            <person name="Larsen T.O."/>
            <person name="Kjaerboelling I."/>
            <person name="Rothschild-Mancinelli K."/>
            <person name="Lyhne E.K."/>
            <person name="Kogle M.E."/>
            <person name="Barry K."/>
            <person name="Clum A."/>
            <person name="Na H."/>
            <person name="Ledsgaard L."/>
            <person name="Lin J."/>
            <person name="Lipzen A."/>
            <person name="Kuo A."/>
            <person name="Riley R."/>
            <person name="Mondo S."/>
            <person name="LaButti K."/>
            <person name="Haridas S."/>
            <person name="Pangalinan J."/>
            <person name="Salamov A.A."/>
            <person name="Simmons B.A."/>
            <person name="Magnuson J.K."/>
            <person name="Chen J."/>
            <person name="Drula E."/>
            <person name="Henrissat B."/>
            <person name="Wiebenga A."/>
            <person name="Lubbers R.J."/>
            <person name="Gomes A.C."/>
            <person name="Makela M.R."/>
            <person name="Stajich J."/>
            <person name="Grigoriev I.V."/>
            <person name="Mortensen U.H."/>
            <person name="De vries R.P."/>
            <person name="Baker S.E."/>
            <person name="Andersen M.R."/>
        </authorList>
    </citation>
    <scope>NUCLEOTIDE SEQUENCE [LARGE SCALE GENOMIC DNA]</scope>
    <source>
        <strain evidence="1 2">CBS 600.67</strain>
    </source>
</reference>
<name>A0ABR4IEP8_9EURO</name>
<sequence>MDVPRFSSLPLNPAHPQHSAWAVWGEQDELGTLNHLTPEVVVAAKDEIQSFRKPLEHKISTIEGRLMHMSSQWDGFRHCGYEDGKFYGVTASEIQENRTDRIGIHGGLVSARDYRARSSCRLCDLRIQQGLAFDPLGRTVISLDTVKIILELNGTPIRADDMLVIRTGFLKAYTTATPEDLASIMSADPLQYPGVENSNGVQSGSGVLKSLRSAATVQDSKLCKTAPQGFSVHQSSCEDSGCR</sequence>
<comment type="caution">
    <text evidence="1">The sequence shown here is derived from an EMBL/GenBank/DDBJ whole genome shotgun (WGS) entry which is preliminary data.</text>
</comment>
<protein>
    <submittedName>
        <fullName evidence="1">Uncharacterized protein</fullName>
    </submittedName>
</protein>
<organism evidence="1 2">
    <name type="scientific">Aspergillus cavernicola</name>
    <dbReference type="NCBI Taxonomy" id="176166"/>
    <lineage>
        <taxon>Eukaryota</taxon>
        <taxon>Fungi</taxon>
        <taxon>Dikarya</taxon>
        <taxon>Ascomycota</taxon>
        <taxon>Pezizomycotina</taxon>
        <taxon>Eurotiomycetes</taxon>
        <taxon>Eurotiomycetidae</taxon>
        <taxon>Eurotiales</taxon>
        <taxon>Aspergillaceae</taxon>
        <taxon>Aspergillus</taxon>
        <taxon>Aspergillus subgen. Nidulantes</taxon>
    </lineage>
</organism>
<dbReference type="Proteomes" id="UP001610335">
    <property type="component" value="Unassembled WGS sequence"/>
</dbReference>
<proteinExistence type="predicted"/>
<gene>
    <name evidence="1" type="ORF">BDW59DRAFT_161049</name>
</gene>
<keyword evidence="2" id="KW-1185">Reference proteome</keyword>